<accession>A0ABT8S6V7</accession>
<evidence type="ECO:0000313" key="2">
    <source>
        <dbReference type="Proteomes" id="UP001169027"/>
    </source>
</evidence>
<comment type="caution">
    <text evidence="1">The sequence shown here is derived from an EMBL/GenBank/DDBJ whole genome shotgun (WGS) entry which is preliminary data.</text>
</comment>
<organism evidence="1 2">
    <name type="scientific">Variovorax ginsengisoli</name>
    <dbReference type="NCBI Taxonomy" id="363844"/>
    <lineage>
        <taxon>Bacteria</taxon>
        <taxon>Pseudomonadati</taxon>
        <taxon>Pseudomonadota</taxon>
        <taxon>Betaproteobacteria</taxon>
        <taxon>Burkholderiales</taxon>
        <taxon>Comamonadaceae</taxon>
        <taxon>Variovorax</taxon>
    </lineage>
</organism>
<proteinExistence type="predicted"/>
<name>A0ABT8S6V7_9BURK</name>
<sequence>MPAHRKGSTISTGRRVQPMTTLSPPALAVFKHIVASVDPSHFSAVDLPLLESYANHAAMATHAAQQIDAEGAVVAGKPSPWLTVQEKAVKALTALSARLRIAPQSRFDRLVAGANSRQQLNTPKPWEQDIHGLLAGEDEDPGERYFRSAQ</sequence>
<protein>
    <submittedName>
        <fullName evidence="1">P27 family phage terminase small subunit</fullName>
    </submittedName>
</protein>
<gene>
    <name evidence="1" type="ORF">Q2T77_20410</name>
</gene>
<reference evidence="1" key="1">
    <citation type="submission" date="2023-06" db="EMBL/GenBank/DDBJ databases">
        <authorList>
            <person name="Jiang Y."/>
            <person name="Liu Q."/>
        </authorList>
    </citation>
    <scope>NUCLEOTIDE SEQUENCE</scope>
    <source>
        <strain evidence="1">CGMCC 1.12090</strain>
    </source>
</reference>
<dbReference type="Proteomes" id="UP001169027">
    <property type="component" value="Unassembled WGS sequence"/>
</dbReference>
<keyword evidence="2" id="KW-1185">Reference proteome</keyword>
<dbReference type="Pfam" id="PF05119">
    <property type="entry name" value="Terminase_4"/>
    <property type="match status" value="1"/>
</dbReference>
<dbReference type="RefSeq" id="WP_301812435.1">
    <property type="nucleotide sequence ID" value="NZ_JAUJZH010000015.1"/>
</dbReference>
<dbReference type="InterPro" id="IPR006448">
    <property type="entry name" value="Phage_term_ssu_P27"/>
</dbReference>
<dbReference type="EMBL" id="JAUKVY010000015">
    <property type="protein sequence ID" value="MDO1534658.1"/>
    <property type="molecule type" value="Genomic_DNA"/>
</dbReference>
<evidence type="ECO:0000313" key="1">
    <source>
        <dbReference type="EMBL" id="MDO1534658.1"/>
    </source>
</evidence>